<dbReference type="GO" id="GO:0006508">
    <property type="term" value="P:proteolysis"/>
    <property type="evidence" value="ECO:0007669"/>
    <property type="project" value="UniProtKB-KW"/>
</dbReference>
<dbReference type="InterPro" id="IPR031976">
    <property type="entry name" value="NRho"/>
</dbReference>
<evidence type="ECO:0000313" key="11">
    <source>
        <dbReference type="Proteomes" id="UP001058461"/>
    </source>
</evidence>
<feature type="transmembrane region" description="Helical" evidence="7">
    <location>
        <begin position="176"/>
        <end position="195"/>
    </location>
</feature>
<evidence type="ECO:0000256" key="2">
    <source>
        <dbReference type="ARBA" id="ARBA00009045"/>
    </source>
</evidence>
<dbReference type="InterPro" id="IPR038244">
    <property type="entry name" value="NRho_sf"/>
</dbReference>
<evidence type="ECO:0000256" key="7">
    <source>
        <dbReference type="SAM" id="Phobius"/>
    </source>
</evidence>
<evidence type="ECO:0000256" key="3">
    <source>
        <dbReference type="ARBA" id="ARBA00022692"/>
    </source>
</evidence>
<keyword evidence="10" id="KW-0645">Protease</keyword>
<sequence>MIKLLEAPLAQDLHGFTECLWQQRVPHRVVEKGEVQELWISSQVDANQVLTLYQLWRDGADLSALKAPPARSVGVMSRAALQQFWFSLLLIVASVLVSLLVGFGENLDWMRRFAVVDFQVRGDSVYYASISDNLASGQFWRLFTPALMHFSLPHILFNLLWVWVAGRAIETLHGRGALLVLVLFSALVSNLAQFWVSGPMFGGMSGVVFALLGYAWLWDRRGGRPAIGLPPALMGLMLLWLVLGFAGVLEYIGVGAIANTAHLAGLVAGILWAGLRSLLIRQR</sequence>
<evidence type="ECO:0000256" key="4">
    <source>
        <dbReference type="ARBA" id="ARBA00022801"/>
    </source>
</evidence>
<dbReference type="InterPro" id="IPR035952">
    <property type="entry name" value="Rhomboid-like_sf"/>
</dbReference>
<feature type="transmembrane region" description="Helical" evidence="7">
    <location>
        <begin position="84"/>
        <end position="103"/>
    </location>
</feature>
<comment type="subcellular location">
    <subcellularLocation>
        <location evidence="1">Membrane</location>
        <topology evidence="1">Multi-pass membrane protein</topology>
    </subcellularLocation>
</comment>
<evidence type="ECO:0000259" key="9">
    <source>
        <dbReference type="Pfam" id="PF16733"/>
    </source>
</evidence>
<dbReference type="SUPFAM" id="SSF144091">
    <property type="entry name" value="Rhomboid-like"/>
    <property type="match status" value="1"/>
</dbReference>
<evidence type="ECO:0000256" key="5">
    <source>
        <dbReference type="ARBA" id="ARBA00022989"/>
    </source>
</evidence>
<gene>
    <name evidence="10" type="ORF">KDW95_09095</name>
</gene>
<dbReference type="PANTHER" id="PTHR43731">
    <property type="entry name" value="RHOMBOID PROTEASE"/>
    <property type="match status" value="1"/>
</dbReference>
<dbReference type="Proteomes" id="UP001058461">
    <property type="component" value="Chromosome"/>
</dbReference>
<dbReference type="InterPro" id="IPR050925">
    <property type="entry name" value="Rhomboid_protease_S54"/>
</dbReference>
<accession>A0ABY5HPR6</accession>
<dbReference type="Gene3D" id="1.20.1540.10">
    <property type="entry name" value="Rhomboid-like"/>
    <property type="match status" value="1"/>
</dbReference>
<comment type="similarity">
    <text evidence="2">Belongs to the peptidase S54 family.</text>
</comment>
<keyword evidence="5 7" id="KW-1133">Transmembrane helix</keyword>
<feature type="domain" description="Rhomboid protease N-terminal" evidence="9">
    <location>
        <begin position="2"/>
        <end position="61"/>
    </location>
</feature>
<name>A0ABY5HPR6_9GAMM</name>
<feature type="transmembrane region" description="Helical" evidence="7">
    <location>
        <begin position="261"/>
        <end position="279"/>
    </location>
</feature>
<evidence type="ECO:0000256" key="6">
    <source>
        <dbReference type="ARBA" id="ARBA00023136"/>
    </source>
</evidence>
<dbReference type="Pfam" id="PF16733">
    <property type="entry name" value="NRho"/>
    <property type="match status" value="1"/>
</dbReference>
<evidence type="ECO:0000256" key="1">
    <source>
        <dbReference type="ARBA" id="ARBA00004141"/>
    </source>
</evidence>
<dbReference type="InterPro" id="IPR022764">
    <property type="entry name" value="Peptidase_S54_rhomboid_dom"/>
</dbReference>
<evidence type="ECO:0000259" key="8">
    <source>
        <dbReference type="Pfam" id="PF01694"/>
    </source>
</evidence>
<dbReference type="Gene3D" id="3.30.70.2080">
    <property type="match status" value="1"/>
</dbReference>
<dbReference type="EMBL" id="CP073347">
    <property type="protein sequence ID" value="UTW13777.1"/>
    <property type="molecule type" value="Genomic_DNA"/>
</dbReference>
<keyword evidence="11" id="KW-1185">Reference proteome</keyword>
<evidence type="ECO:0000313" key="10">
    <source>
        <dbReference type="EMBL" id="UTW13777.1"/>
    </source>
</evidence>
<dbReference type="GO" id="GO:0008233">
    <property type="term" value="F:peptidase activity"/>
    <property type="evidence" value="ECO:0007669"/>
    <property type="project" value="UniProtKB-KW"/>
</dbReference>
<feature type="transmembrane region" description="Helical" evidence="7">
    <location>
        <begin position="229"/>
        <end position="249"/>
    </location>
</feature>
<dbReference type="RefSeq" id="WP_255855966.1">
    <property type="nucleotide sequence ID" value="NZ_CP073347.1"/>
</dbReference>
<reference evidence="10" key="1">
    <citation type="submission" date="2021-04" db="EMBL/GenBank/DDBJ databases">
        <title>Oceanospirillales bacteria with DddD are important DMSP degraders in coastal seawater.</title>
        <authorList>
            <person name="Liu J."/>
        </authorList>
    </citation>
    <scope>NUCLEOTIDE SEQUENCE</scope>
    <source>
        <strain evidence="10">D13-1</strain>
    </source>
</reference>
<organism evidence="10 11">
    <name type="scientific">Marinobacterium rhizophilum</name>
    <dbReference type="NCBI Taxonomy" id="420402"/>
    <lineage>
        <taxon>Bacteria</taxon>
        <taxon>Pseudomonadati</taxon>
        <taxon>Pseudomonadota</taxon>
        <taxon>Gammaproteobacteria</taxon>
        <taxon>Oceanospirillales</taxon>
        <taxon>Oceanospirillaceae</taxon>
        <taxon>Marinobacterium</taxon>
    </lineage>
</organism>
<keyword evidence="4 10" id="KW-0378">Hydrolase</keyword>
<feature type="domain" description="Peptidase S54 rhomboid" evidence="8">
    <location>
        <begin position="137"/>
        <end position="274"/>
    </location>
</feature>
<protein>
    <submittedName>
        <fullName evidence="10">Rhomboid family intramembrane serine protease</fullName>
        <ecNumber evidence="10">3.4.21.105</ecNumber>
    </submittedName>
</protein>
<feature type="transmembrane region" description="Helical" evidence="7">
    <location>
        <begin position="201"/>
        <end position="217"/>
    </location>
</feature>
<feature type="transmembrane region" description="Helical" evidence="7">
    <location>
        <begin position="146"/>
        <end position="164"/>
    </location>
</feature>
<dbReference type="Pfam" id="PF01694">
    <property type="entry name" value="Rhomboid"/>
    <property type="match status" value="1"/>
</dbReference>
<keyword evidence="3 7" id="KW-0812">Transmembrane</keyword>
<keyword evidence="6 7" id="KW-0472">Membrane</keyword>
<proteinExistence type="inferred from homology"/>
<dbReference type="EC" id="3.4.21.105" evidence="10"/>
<dbReference type="PANTHER" id="PTHR43731:SF14">
    <property type="entry name" value="PRESENILIN-ASSOCIATED RHOMBOID-LIKE PROTEIN, MITOCHONDRIAL"/>
    <property type="match status" value="1"/>
</dbReference>